<dbReference type="PANTHER" id="PTHR47661">
    <property type="entry name" value="PHOSPHOGLUCAN PHOSPHATASE LSF1, CHLOROPLASTIC"/>
    <property type="match status" value="1"/>
</dbReference>
<name>A0ABS8S7H0_DATST</name>
<organism evidence="2 3">
    <name type="scientific">Datura stramonium</name>
    <name type="common">Jimsonweed</name>
    <name type="synonym">Common thornapple</name>
    <dbReference type="NCBI Taxonomy" id="4076"/>
    <lineage>
        <taxon>Eukaryota</taxon>
        <taxon>Viridiplantae</taxon>
        <taxon>Streptophyta</taxon>
        <taxon>Embryophyta</taxon>
        <taxon>Tracheophyta</taxon>
        <taxon>Spermatophyta</taxon>
        <taxon>Magnoliopsida</taxon>
        <taxon>eudicotyledons</taxon>
        <taxon>Gunneridae</taxon>
        <taxon>Pentapetalae</taxon>
        <taxon>asterids</taxon>
        <taxon>lamiids</taxon>
        <taxon>Solanales</taxon>
        <taxon>Solanaceae</taxon>
        <taxon>Solanoideae</taxon>
        <taxon>Datureae</taxon>
        <taxon>Datura</taxon>
    </lineage>
</organism>
<gene>
    <name evidence="2" type="ORF">HAX54_023537</name>
</gene>
<dbReference type="PANTHER" id="PTHR47661:SF4">
    <property type="entry name" value="OS08G0162600 PROTEIN"/>
    <property type="match status" value="1"/>
</dbReference>
<evidence type="ECO:0000313" key="2">
    <source>
        <dbReference type="EMBL" id="MCD7454119.1"/>
    </source>
</evidence>
<keyword evidence="3" id="KW-1185">Reference proteome</keyword>
<dbReference type="EMBL" id="JACEIK010000286">
    <property type="protein sequence ID" value="MCD7454119.1"/>
    <property type="molecule type" value="Genomic_DNA"/>
</dbReference>
<evidence type="ECO:0000256" key="1">
    <source>
        <dbReference type="SAM" id="Phobius"/>
    </source>
</evidence>
<accession>A0ABS8S7H0</accession>
<keyword evidence="1" id="KW-0472">Membrane</keyword>
<keyword evidence="1" id="KW-0812">Transmembrane</keyword>
<dbReference type="Proteomes" id="UP000823775">
    <property type="component" value="Unassembled WGS sequence"/>
</dbReference>
<comment type="caution">
    <text evidence="2">The sequence shown here is derived from an EMBL/GenBank/DDBJ whole genome shotgun (WGS) entry which is preliminary data.</text>
</comment>
<keyword evidence="1" id="KW-1133">Transmembrane helix</keyword>
<proteinExistence type="predicted"/>
<protein>
    <recommendedName>
        <fullName evidence="4">PDZ domain-containing protein</fullName>
    </recommendedName>
</protein>
<evidence type="ECO:0008006" key="4">
    <source>
        <dbReference type="Google" id="ProtNLM"/>
    </source>
</evidence>
<sequence length="213" mass="23503">MYHQPSASMPLSHCTDHQVDDEYKKADQNDSDMLKDLPRGKGWATEYVYQYSVENGGNAARAGLKVGDQVVYTSSFFGDELWPADKLGFYKTAIQAKPDSVYWAVSRGADVDVKRLPKRPAPQILEGTNSDAQKASLAYTHLLTRSTKNPTPLLGMCNRRTMHVHNAEHQRRGLQDMMLTFGKAIEEDCPNCVIIGLIAGIGGVGALLVYGLQ</sequence>
<feature type="transmembrane region" description="Helical" evidence="1">
    <location>
        <begin position="193"/>
        <end position="212"/>
    </location>
</feature>
<reference evidence="2 3" key="1">
    <citation type="journal article" date="2021" name="BMC Genomics">
        <title>Datura genome reveals duplications of psychoactive alkaloid biosynthetic genes and high mutation rate following tissue culture.</title>
        <authorList>
            <person name="Rajewski A."/>
            <person name="Carter-House D."/>
            <person name="Stajich J."/>
            <person name="Litt A."/>
        </authorList>
    </citation>
    <scope>NUCLEOTIDE SEQUENCE [LARGE SCALE GENOMIC DNA]</scope>
    <source>
        <strain evidence="2">AR-01</strain>
    </source>
</reference>
<evidence type="ECO:0000313" key="3">
    <source>
        <dbReference type="Proteomes" id="UP000823775"/>
    </source>
</evidence>